<name>A0A444L580_METS7</name>
<keyword evidence="2" id="KW-0472">Membrane</keyword>
<dbReference type="InterPro" id="IPR025098">
    <property type="entry name" value="DUF4013"/>
</dbReference>
<evidence type="ECO:0000313" key="3">
    <source>
        <dbReference type="EMBL" id="RWX72735.1"/>
    </source>
</evidence>
<evidence type="ECO:0000256" key="1">
    <source>
        <dbReference type="SAM" id="MobiDB-lite"/>
    </source>
</evidence>
<dbReference type="AlphaFoldDB" id="A0A444L580"/>
<evidence type="ECO:0000256" key="2">
    <source>
        <dbReference type="SAM" id="Phobius"/>
    </source>
</evidence>
<dbReference type="Pfam" id="PF13197">
    <property type="entry name" value="DUF4013"/>
    <property type="match status" value="1"/>
</dbReference>
<dbReference type="EMBL" id="RXGA01000004">
    <property type="protein sequence ID" value="RWX72735.1"/>
    <property type="molecule type" value="Genomic_DNA"/>
</dbReference>
<evidence type="ECO:0008006" key="5">
    <source>
        <dbReference type="Google" id="ProtNLM"/>
    </source>
</evidence>
<dbReference type="Proteomes" id="UP000288215">
    <property type="component" value="Unassembled WGS sequence"/>
</dbReference>
<organism evidence="3 4">
    <name type="scientific">Methanosuratincola subterraneus</name>
    <dbReference type="NCBI Taxonomy" id="2593994"/>
    <lineage>
        <taxon>Archaea</taxon>
        <taxon>Thermoproteota</taxon>
        <taxon>Methanosuratincolia</taxon>
        <taxon>Candidatus Methanomethylicales</taxon>
        <taxon>Candidatus Methanomethylicaceae</taxon>
        <taxon>Candidatus Methanosuratincola (ex Vanwonterghem et al. 2016)</taxon>
    </lineage>
</organism>
<sequence length="238" mass="25273">MLDLGKNLSDAFQYAQKLFSDLGRLVILIILSIIPILNFIVIGYAAKVARESPEGNAPPPLTEYASLFIEGLKIVVVAIIYMIVPLILIEPSIIGLISIPMLPHTPGLFVGGIALITFIAGLILGILASILFYMGIMNMIKKNSFGKAFAFGEILEVIGNVGWGMYILWIIALVVIVAIIGLIAAIPLVGWLISLIISPALSVFIFRSAALVYSAGRPSSTNEASAAVPPPPPPPAAQ</sequence>
<feature type="transmembrane region" description="Helical" evidence="2">
    <location>
        <begin position="109"/>
        <end position="136"/>
    </location>
</feature>
<evidence type="ECO:0000313" key="4">
    <source>
        <dbReference type="Proteomes" id="UP000288215"/>
    </source>
</evidence>
<feature type="compositionally biased region" description="Pro residues" evidence="1">
    <location>
        <begin position="228"/>
        <end position="238"/>
    </location>
</feature>
<keyword evidence="2" id="KW-0812">Transmembrane</keyword>
<reference evidence="3 4" key="1">
    <citation type="submission" date="2018-12" db="EMBL/GenBank/DDBJ databases">
        <title>The complete genome of the methanogenic archaea of the candidate phylum Verstraetearchaeota, obtained from the metagenome of underground thermal water.</title>
        <authorList>
            <person name="Kadnikov V.V."/>
            <person name="Mardanov A.V."/>
            <person name="Beletsky A.V."/>
            <person name="Karnachuk O.V."/>
            <person name="Ravin N.V."/>
        </authorList>
    </citation>
    <scope>NUCLEOTIDE SEQUENCE [LARGE SCALE GENOMIC DNA]</scope>
    <source>
        <strain evidence="3">Ch88</strain>
    </source>
</reference>
<accession>A0A444L580</accession>
<feature type="transmembrane region" description="Helical" evidence="2">
    <location>
        <begin position="25"/>
        <end position="46"/>
    </location>
</feature>
<comment type="caution">
    <text evidence="3">The sequence shown here is derived from an EMBL/GenBank/DDBJ whole genome shotgun (WGS) entry which is preliminary data.</text>
</comment>
<protein>
    <recommendedName>
        <fullName evidence="5">DUF4013 domain-containing protein</fullName>
    </recommendedName>
</protein>
<feature type="transmembrane region" description="Helical" evidence="2">
    <location>
        <begin position="191"/>
        <end position="213"/>
    </location>
</feature>
<gene>
    <name evidence="3" type="ORF">Metus_1594</name>
</gene>
<feature type="region of interest" description="Disordered" evidence="1">
    <location>
        <begin position="219"/>
        <end position="238"/>
    </location>
</feature>
<feature type="transmembrane region" description="Helical" evidence="2">
    <location>
        <begin position="157"/>
        <end position="185"/>
    </location>
</feature>
<feature type="transmembrane region" description="Helical" evidence="2">
    <location>
        <begin position="67"/>
        <end position="89"/>
    </location>
</feature>
<proteinExistence type="predicted"/>
<keyword evidence="2" id="KW-1133">Transmembrane helix</keyword>